<dbReference type="Pfam" id="PF26045">
    <property type="entry name" value="OB_2TM_halo"/>
    <property type="match status" value="1"/>
</dbReference>
<dbReference type="EMBL" id="JAHQXE010000001">
    <property type="protein sequence ID" value="MBV0900426.1"/>
    <property type="molecule type" value="Genomic_DNA"/>
</dbReference>
<proteinExistence type="predicted"/>
<evidence type="ECO:0000313" key="3">
    <source>
        <dbReference type="Proteomes" id="UP001166304"/>
    </source>
</evidence>
<keyword evidence="3" id="KW-1185">Reference proteome</keyword>
<evidence type="ECO:0000313" key="2">
    <source>
        <dbReference type="EMBL" id="MBV0900426.1"/>
    </source>
</evidence>
<sequence>MRARYRALVALVLLAGLGGLAVHADVTGDDRWPYPGPEALESDYDRYVDQRTFVTGSVAAVDGTEMTVEADTPNSVLRLRVTGVAAPVEPGGVVQVYGTIRPDRTIAAERVEVVNSSFGAELYKYGASAVGALGFLMLFFRYWRPDTDTWTLEARDG</sequence>
<accession>A0AA41FXI6</accession>
<protein>
    <submittedName>
        <fullName evidence="2">Uncharacterized protein</fullName>
    </submittedName>
</protein>
<dbReference type="AlphaFoldDB" id="A0AA41FXI6"/>
<dbReference type="InterPro" id="IPR058927">
    <property type="entry name" value="OB_2TM"/>
</dbReference>
<dbReference type="RefSeq" id="WP_162412274.1">
    <property type="nucleotide sequence ID" value="NZ_JAHQXE010000001.1"/>
</dbReference>
<keyword evidence="1" id="KW-0472">Membrane</keyword>
<gene>
    <name evidence="2" type="ORF">KTS37_01370</name>
</gene>
<keyword evidence="1" id="KW-1133">Transmembrane helix</keyword>
<comment type="caution">
    <text evidence="2">The sequence shown here is derived from an EMBL/GenBank/DDBJ whole genome shotgun (WGS) entry which is preliminary data.</text>
</comment>
<evidence type="ECO:0000256" key="1">
    <source>
        <dbReference type="SAM" id="Phobius"/>
    </source>
</evidence>
<dbReference type="Proteomes" id="UP001166304">
    <property type="component" value="Unassembled WGS sequence"/>
</dbReference>
<organism evidence="2 3">
    <name type="scientific">Haloarcula salina</name>
    <dbReference type="NCBI Taxonomy" id="1429914"/>
    <lineage>
        <taxon>Archaea</taxon>
        <taxon>Methanobacteriati</taxon>
        <taxon>Methanobacteriota</taxon>
        <taxon>Stenosarchaea group</taxon>
        <taxon>Halobacteria</taxon>
        <taxon>Halobacteriales</taxon>
        <taxon>Haloarculaceae</taxon>
        <taxon>Haloarcula</taxon>
    </lineage>
</organism>
<reference evidence="2" key="1">
    <citation type="submission" date="2021-06" db="EMBL/GenBank/DDBJ databases">
        <title>New haloarchaea isolates fom saline soil.</title>
        <authorList>
            <person name="Duran-Viseras A."/>
            <person name="Sanchez-Porro C.S."/>
            <person name="Ventosa A."/>
        </authorList>
    </citation>
    <scope>NUCLEOTIDE SEQUENCE</scope>
    <source>
        <strain evidence="2">JCM 18369</strain>
    </source>
</reference>
<keyword evidence="1" id="KW-0812">Transmembrane</keyword>
<name>A0AA41FXI6_9EURY</name>
<feature type="transmembrane region" description="Helical" evidence="1">
    <location>
        <begin position="122"/>
        <end position="140"/>
    </location>
</feature>